<dbReference type="InterPro" id="IPR014942">
    <property type="entry name" value="AbiEii"/>
</dbReference>
<proteinExistence type="predicted"/>
<evidence type="ECO:0000313" key="1">
    <source>
        <dbReference type="EMBL" id="APC00156.1"/>
    </source>
</evidence>
<dbReference type="PIRSF" id="PIRSF021525">
    <property type="entry name" value="UCP021525"/>
    <property type="match status" value="1"/>
</dbReference>
<sequence>MTDISLKLEISPDRPLKAEHLAILRIFDDVARSLNIDYFLAGAQARDLILGHVFNKRTGQATYDLDLGICLEDWAKFDKLKSSLISMGCFTQGKAPQKMHFKRPQDQYSTPLDLIPFGGVENLDSTIEWPPEMNVVMNVSGFSEALRSAILLKIAENFSIRVASLAGMAALKLIAWQDRGQENQGKDAVDFLLIAKSYHDAGNEDRIYTEEMALLESLEYDPELAGIQMLGKDVAKICLDSTKQGIDAMYDSTHS</sequence>
<evidence type="ECO:0000313" key="2">
    <source>
        <dbReference type="Proteomes" id="UP000182060"/>
    </source>
</evidence>
<dbReference type="EMBL" id="CP015017">
    <property type="protein sequence ID" value="APC00156.1"/>
    <property type="molecule type" value="Genomic_DNA"/>
</dbReference>
<dbReference type="AlphaFoldDB" id="A0AAC9ISW1"/>
<dbReference type="Pfam" id="PF08843">
    <property type="entry name" value="AbiEii"/>
    <property type="match status" value="1"/>
</dbReference>
<evidence type="ECO:0008006" key="3">
    <source>
        <dbReference type="Google" id="ProtNLM"/>
    </source>
</evidence>
<reference evidence="1" key="1">
    <citation type="journal article" date="2017" name="Appl. Environ. Microbiol.">
        <title>Microdiversification of a pelagic Polynucleobacter species is mainly driven by acquisition of genomic islands from a partially interspecific gene pool.</title>
        <authorList>
            <person name="Hoetzinger M."/>
            <person name="Hahn M.W."/>
            <person name="Jezberova J."/>
            <person name="Schmidt J."/>
            <person name="Koll U."/>
        </authorList>
    </citation>
    <scope>NUCLEOTIDE SEQUENCE</scope>
    <source>
        <strain evidence="1">MWH-RechtKol4</strain>
    </source>
</reference>
<dbReference type="InterPro" id="IPR014513">
    <property type="entry name" value="UCP021525"/>
</dbReference>
<dbReference type="Proteomes" id="UP000182060">
    <property type="component" value="Chromosome"/>
</dbReference>
<name>A0AAC9ISW1_9BURK</name>
<accession>A0AAC9ISW1</accession>
<dbReference type="RefSeq" id="WP_071538458.1">
    <property type="nucleotide sequence ID" value="NZ_CP015016.1"/>
</dbReference>
<organism evidence="1 2">
    <name type="scientific">Polynucleobacter asymbioticus</name>
    <dbReference type="NCBI Taxonomy" id="576611"/>
    <lineage>
        <taxon>Bacteria</taxon>
        <taxon>Pseudomonadati</taxon>
        <taxon>Pseudomonadota</taxon>
        <taxon>Betaproteobacteria</taxon>
        <taxon>Burkholderiales</taxon>
        <taxon>Burkholderiaceae</taxon>
        <taxon>Polynucleobacter</taxon>
    </lineage>
</organism>
<protein>
    <recommendedName>
        <fullName evidence="3">Nucleotidyltransferase</fullName>
    </recommendedName>
</protein>
<gene>
    <name evidence="1" type="ORF">AOC25_00170</name>
</gene>